<dbReference type="EMBL" id="CM056813">
    <property type="protein sequence ID" value="KAJ8638922.1"/>
    <property type="molecule type" value="Genomic_DNA"/>
</dbReference>
<dbReference type="Proteomes" id="UP001234297">
    <property type="component" value="Chromosome 5"/>
</dbReference>
<sequence length="156" mass="18194">MGGNDIISDFIFCKGKLYALKKDWSLAVMDPRFLIAFTNVRMEKYLFHPTVTVTVKSYFLVESCGEILMVTISFWRRDMARIHVFRADMIEMKWVKVKNLGDRTRTWRNSSLPEFLQQTLVREDDLSQFQRCLSPLPVAENIGAETFVSVSPEEEE</sequence>
<reference evidence="1 2" key="1">
    <citation type="journal article" date="2022" name="Hortic Res">
        <title>A haplotype resolved chromosomal level avocado genome allows analysis of novel avocado genes.</title>
        <authorList>
            <person name="Nath O."/>
            <person name="Fletcher S.J."/>
            <person name="Hayward A."/>
            <person name="Shaw L.M."/>
            <person name="Masouleh A.K."/>
            <person name="Furtado A."/>
            <person name="Henry R.J."/>
            <person name="Mitter N."/>
        </authorList>
    </citation>
    <scope>NUCLEOTIDE SEQUENCE [LARGE SCALE GENOMIC DNA]</scope>
    <source>
        <strain evidence="2">cv. Hass</strain>
    </source>
</reference>
<comment type="caution">
    <text evidence="1">The sequence shown here is derived from an EMBL/GenBank/DDBJ whole genome shotgun (WGS) entry which is preliminary data.</text>
</comment>
<evidence type="ECO:0000313" key="2">
    <source>
        <dbReference type="Proteomes" id="UP001234297"/>
    </source>
</evidence>
<keyword evidence="2" id="KW-1185">Reference proteome</keyword>
<protein>
    <submittedName>
        <fullName evidence="1">Uncharacterized protein</fullName>
    </submittedName>
</protein>
<accession>A0ACC2LZM1</accession>
<evidence type="ECO:0000313" key="1">
    <source>
        <dbReference type="EMBL" id="KAJ8638922.1"/>
    </source>
</evidence>
<proteinExistence type="predicted"/>
<gene>
    <name evidence="1" type="ORF">MRB53_015616</name>
</gene>
<name>A0ACC2LZM1_PERAE</name>
<organism evidence="1 2">
    <name type="scientific">Persea americana</name>
    <name type="common">Avocado</name>
    <dbReference type="NCBI Taxonomy" id="3435"/>
    <lineage>
        <taxon>Eukaryota</taxon>
        <taxon>Viridiplantae</taxon>
        <taxon>Streptophyta</taxon>
        <taxon>Embryophyta</taxon>
        <taxon>Tracheophyta</taxon>
        <taxon>Spermatophyta</taxon>
        <taxon>Magnoliopsida</taxon>
        <taxon>Magnoliidae</taxon>
        <taxon>Laurales</taxon>
        <taxon>Lauraceae</taxon>
        <taxon>Persea</taxon>
    </lineage>
</organism>